<sequence length="438" mass="50968">MTENMVFKKIKDFFSGKPEEEPEIRRLTLDELKKEIIGRKEDLKSKAEADLEAPLKRVIKTSGKIGRLIDDLEDAETTEEVHPRIYKSASEEKRLLIKKTRRALKKLDAPSSPTWGRLSKFSSSLTRSINLLGKASSSHRLRVATLFEGRMKRLEDLLDNLQTASKDFNETLANTNTRLNELDELSSTLSEREDLLRRSTALEKRIDSLKRRINDKQEALRKTRDSLEELKKSDQFELLEESKEKRKRIKSKLEGIENSIHSSVSGISRPLRKMKKMIQREEYATSYDVLDALNSYLSDPFVAAKSEEEGLPKFRTMLQELKELMEGKMKLSDRERRKKLGVVEKLLEKHTVSKLLAEYREKKKEMVELKEKRMGSPLLKRKRELEKSLRNTKSDLESTKEDLDEAKERLTKIKNDLAQKTSKLREDTKSIFNTEIQI</sequence>
<evidence type="ECO:0000313" key="3">
    <source>
        <dbReference type="EMBL" id="KXB00540.1"/>
    </source>
</evidence>
<feature type="region of interest" description="Disordered" evidence="2">
    <location>
        <begin position="381"/>
        <end position="403"/>
    </location>
</feature>
<name>A0A133V271_9EURY</name>
<organism evidence="3 4">
    <name type="scientific">candidate division MSBL1 archaeon SCGC-AAA261C02</name>
    <dbReference type="NCBI Taxonomy" id="1698272"/>
    <lineage>
        <taxon>Archaea</taxon>
        <taxon>Methanobacteriati</taxon>
        <taxon>Methanobacteriota</taxon>
        <taxon>candidate division MSBL1</taxon>
    </lineage>
</organism>
<keyword evidence="4" id="KW-1185">Reference proteome</keyword>
<dbReference type="Gene3D" id="1.10.287.1490">
    <property type="match status" value="1"/>
</dbReference>
<dbReference type="EMBL" id="LHXW01000002">
    <property type="protein sequence ID" value="KXB00540.1"/>
    <property type="molecule type" value="Genomic_DNA"/>
</dbReference>
<evidence type="ECO:0000256" key="2">
    <source>
        <dbReference type="SAM" id="MobiDB-lite"/>
    </source>
</evidence>
<dbReference type="AlphaFoldDB" id="A0A133V271"/>
<dbReference type="Proteomes" id="UP000070520">
    <property type="component" value="Unassembled WGS sequence"/>
</dbReference>
<feature type="compositionally biased region" description="Basic and acidic residues" evidence="2">
    <location>
        <begin position="383"/>
        <end position="403"/>
    </location>
</feature>
<accession>A0A133V271</accession>
<reference evidence="3 4" key="1">
    <citation type="journal article" date="2016" name="Sci. Rep.">
        <title>Metabolic traits of an uncultured archaeal lineage -MSBL1- from brine pools of the Red Sea.</title>
        <authorList>
            <person name="Mwirichia R."/>
            <person name="Alam I."/>
            <person name="Rashid M."/>
            <person name="Vinu M."/>
            <person name="Ba-Alawi W."/>
            <person name="Anthony Kamau A."/>
            <person name="Kamanda Ngugi D."/>
            <person name="Goker M."/>
            <person name="Klenk H.P."/>
            <person name="Bajic V."/>
            <person name="Stingl U."/>
        </authorList>
    </citation>
    <scope>NUCLEOTIDE SEQUENCE [LARGE SCALE GENOMIC DNA]</scope>
    <source>
        <strain evidence="3">SCGC-AAA261C02</strain>
    </source>
</reference>
<comment type="caution">
    <text evidence="3">The sequence shown here is derived from an EMBL/GenBank/DDBJ whole genome shotgun (WGS) entry which is preliminary data.</text>
</comment>
<protein>
    <submittedName>
        <fullName evidence="3">Uncharacterized protein</fullName>
    </submittedName>
</protein>
<keyword evidence="1" id="KW-0175">Coiled coil</keyword>
<proteinExistence type="predicted"/>
<gene>
    <name evidence="3" type="ORF">AKJ42_00290</name>
</gene>
<evidence type="ECO:0000256" key="1">
    <source>
        <dbReference type="SAM" id="Coils"/>
    </source>
</evidence>
<evidence type="ECO:0000313" key="4">
    <source>
        <dbReference type="Proteomes" id="UP000070520"/>
    </source>
</evidence>
<feature type="coiled-coil region" evidence="1">
    <location>
        <begin position="144"/>
        <end position="259"/>
    </location>
</feature>